<feature type="transmembrane region" description="Helical" evidence="1">
    <location>
        <begin position="98"/>
        <end position="116"/>
    </location>
</feature>
<evidence type="ECO:0000313" key="3">
    <source>
        <dbReference type="Proteomes" id="UP000620124"/>
    </source>
</evidence>
<sequence length="310" mass="34046">MALDQAQLIGTFLELVLQGFYIMLFIEHVKILHGSAANSWAFRYLLATSITIFLLATTHTIVDVTRATIAFTATPSIPNAAAKYYANFSAFMSIFRTAIYDALTIVSDAFIVYRCFLVWGKNYWITLLPFLLFLADFATSVWSTSALGVAPTGDPFAVIAVTLRVRYFYGFTIAVNLLCTALISYKIWNVNRGAAGRFGGPVVSKLVAVFIESAAIYSMFLVALLTTSILGTDVMFILLNMMCPIIGIVFSSVIVRVTSERSKASFQASSLRSRETRFGSRAEPTGAMEIRLETVTHTGTDGPDKYTNAV</sequence>
<name>A0A8H6X804_9AGAR</name>
<feature type="transmembrane region" description="Helical" evidence="1">
    <location>
        <begin position="167"/>
        <end position="185"/>
    </location>
</feature>
<keyword evidence="1" id="KW-0812">Transmembrane</keyword>
<dbReference type="EMBL" id="JACAZI010000024">
    <property type="protein sequence ID" value="KAF7335781.1"/>
    <property type="molecule type" value="Genomic_DNA"/>
</dbReference>
<keyword evidence="3" id="KW-1185">Reference proteome</keyword>
<feature type="transmembrane region" description="Helical" evidence="1">
    <location>
        <begin position="236"/>
        <end position="255"/>
    </location>
</feature>
<proteinExistence type="predicted"/>
<dbReference type="AlphaFoldDB" id="A0A8H6X804"/>
<evidence type="ECO:0000256" key="1">
    <source>
        <dbReference type="SAM" id="Phobius"/>
    </source>
</evidence>
<gene>
    <name evidence="2" type="ORF">MVEN_02234100</name>
</gene>
<comment type="caution">
    <text evidence="2">The sequence shown here is derived from an EMBL/GenBank/DDBJ whole genome shotgun (WGS) entry which is preliminary data.</text>
</comment>
<dbReference type="OrthoDB" id="2751465at2759"/>
<feature type="transmembrane region" description="Helical" evidence="1">
    <location>
        <begin position="206"/>
        <end position="230"/>
    </location>
</feature>
<feature type="transmembrane region" description="Helical" evidence="1">
    <location>
        <begin position="6"/>
        <end position="29"/>
    </location>
</feature>
<feature type="transmembrane region" description="Helical" evidence="1">
    <location>
        <begin position="41"/>
        <end position="62"/>
    </location>
</feature>
<accession>A0A8H6X804</accession>
<reference evidence="2" key="1">
    <citation type="submission" date="2020-05" db="EMBL/GenBank/DDBJ databases">
        <title>Mycena genomes resolve the evolution of fungal bioluminescence.</title>
        <authorList>
            <person name="Tsai I.J."/>
        </authorList>
    </citation>
    <scope>NUCLEOTIDE SEQUENCE</scope>
    <source>
        <strain evidence="2">CCC161011</strain>
    </source>
</reference>
<organism evidence="2 3">
    <name type="scientific">Mycena venus</name>
    <dbReference type="NCBI Taxonomy" id="2733690"/>
    <lineage>
        <taxon>Eukaryota</taxon>
        <taxon>Fungi</taxon>
        <taxon>Dikarya</taxon>
        <taxon>Basidiomycota</taxon>
        <taxon>Agaricomycotina</taxon>
        <taxon>Agaricomycetes</taxon>
        <taxon>Agaricomycetidae</taxon>
        <taxon>Agaricales</taxon>
        <taxon>Marasmiineae</taxon>
        <taxon>Mycenaceae</taxon>
        <taxon>Mycena</taxon>
    </lineage>
</organism>
<keyword evidence="1" id="KW-1133">Transmembrane helix</keyword>
<dbReference type="Proteomes" id="UP000620124">
    <property type="component" value="Unassembled WGS sequence"/>
</dbReference>
<evidence type="ECO:0000313" key="2">
    <source>
        <dbReference type="EMBL" id="KAF7335781.1"/>
    </source>
</evidence>
<keyword evidence="1" id="KW-0472">Membrane</keyword>
<protein>
    <submittedName>
        <fullName evidence="2">Uncharacterized protein</fullName>
    </submittedName>
</protein>
<feature type="transmembrane region" description="Helical" evidence="1">
    <location>
        <begin position="123"/>
        <end position="147"/>
    </location>
</feature>